<organism evidence="2 3">
    <name type="scientific">Bergeyella porcorum</name>
    <dbReference type="NCBI Taxonomy" id="1735111"/>
    <lineage>
        <taxon>Bacteria</taxon>
        <taxon>Pseudomonadati</taxon>
        <taxon>Bacteroidota</taxon>
        <taxon>Flavobacteriia</taxon>
        <taxon>Flavobacteriales</taxon>
        <taxon>Weeksellaceae</taxon>
        <taxon>Bergeyella</taxon>
    </lineage>
</organism>
<dbReference type="AlphaFoldDB" id="A0AAU0F4S1"/>
<protein>
    <submittedName>
        <fullName evidence="2">Streptothricin resistance protein (Plasmid)</fullName>
    </submittedName>
</protein>
<dbReference type="EMBL" id="CP136426">
    <property type="protein sequence ID" value="WOC52875.1"/>
    <property type="molecule type" value="Genomic_DNA"/>
</dbReference>
<dbReference type="Gene3D" id="3.40.50.1820">
    <property type="entry name" value="alpha/beta hydrolase"/>
    <property type="match status" value="1"/>
</dbReference>
<dbReference type="Proteomes" id="UP001432059">
    <property type="component" value="Chromosome"/>
</dbReference>
<gene>
    <name evidence="2" type="ORF">BPO_2228</name>
</gene>
<dbReference type="RefSeq" id="WP_327984211.1">
    <property type="nucleotide sequence ID" value="NZ_CP136426.1"/>
</dbReference>
<name>A0AAU0F4S1_9FLAO</name>
<dbReference type="GO" id="GO:0004806">
    <property type="term" value="F:triacylglycerol lipase activity"/>
    <property type="evidence" value="ECO:0007669"/>
    <property type="project" value="TreeGrafter"/>
</dbReference>
<dbReference type="SUPFAM" id="SSF53474">
    <property type="entry name" value="alpha/beta-Hydrolases"/>
    <property type="match status" value="1"/>
</dbReference>
<proteinExistence type="predicted"/>
<dbReference type="GO" id="GO:0046503">
    <property type="term" value="P:glycerolipid catabolic process"/>
    <property type="evidence" value="ECO:0007669"/>
    <property type="project" value="TreeGrafter"/>
</dbReference>
<dbReference type="PANTHER" id="PTHR43433:SF5">
    <property type="entry name" value="AB HYDROLASE-1 DOMAIN-CONTAINING PROTEIN"/>
    <property type="match status" value="1"/>
</dbReference>
<dbReference type="InterPro" id="IPR029058">
    <property type="entry name" value="AB_hydrolase_fold"/>
</dbReference>
<sequence length="108" mass="12563">MSGKKQFDKQRSEKLIRAEFNRANNYISMFNHAALQGGEEYWNRLNEIKQPTLIIHGTDDKIWHYKNAGFLLEKIKGSNLITLEGTGHELHVDDWKSIIDGIEKHIND</sequence>
<evidence type="ECO:0000313" key="3">
    <source>
        <dbReference type="Proteomes" id="UP001432059"/>
    </source>
</evidence>
<dbReference type="InterPro" id="IPR050471">
    <property type="entry name" value="AB_hydrolase"/>
</dbReference>
<dbReference type="PANTHER" id="PTHR43433">
    <property type="entry name" value="HYDROLASE, ALPHA/BETA FOLD FAMILY PROTEIN"/>
    <property type="match status" value="1"/>
</dbReference>
<keyword evidence="3" id="KW-1185">Reference proteome</keyword>
<reference evidence="2" key="1">
    <citation type="submission" date="2023-10" db="EMBL/GenBank/DDBJ databases">
        <title>Characterization and whole genome sequencing of a novel strain of Bergeyella porcorum QD2021 isolated from pig.</title>
        <authorList>
            <person name="Liu G."/>
            <person name="Chen C."/>
            <person name="Han X."/>
        </authorList>
    </citation>
    <scope>NUCLEOTIDE SEQUENCE</scope>
    <source>
        <strain evidence="2">QD2021</strain>
    </source>
</reference>
<dbReference type="KEGG" id="bpor:BPO_2228"/>
<evidence type="ECO:0000313" key="2">
    <source>
        <dbReference type="EMBL" id="WOC52875.1"/>
    </source>
</evidence>
<feature type="domain" description="Serine aminopeptidase S33" evidence="1">
    <location>
        <begin position="27"/>
        <end position="93"/>
    </location>
</feature>
<dbReference type="Pfam" id="PF12146">
    <property type="entry name" value="Hydrolase_4"/>
    <property type="match status" value="1"/>
</dbReference>
<accession>A0AAU0F4S1</accession>
<dbReference type="InterPro" id="IPR022742">
    <property type="entry name" value="Hydrolase_4"/>
</dbReference>
<evidence type="ECO:0000259" key="1">
    <source>
        <dbReference type="Pfam" id="PF12146"/>
    </source>
</evidence>